<organism evidence="3 4">
    <name type="scientific">Polarella glacialis</name>
    <name type="common">Dinoflagellate</name>
    <dbReference type="NCBI Taxonomy" id="89957"/>
    <lineage>
        <taxon>Eukaryota</taxon>
        <taxon>Sar</taxon>
        <taxon>Alveolata</taxon>
        <taxon>Dinophyceae</taxon>
        <taxon>Suessiales</taxon>
        <taxon>Suessiaceae</taxon>
        <taxon>Polarella</taxon>
    </lineage>
</organism>
<evidence type="ECO:0000256" key="1">
    <source>
        <dbReference type="SAM" id="MobiDB-lite"/>
    </source>
</evidence>
<dbReference type="SUPFAM" id="SSF47923">
    <property type="entry name" value="Ypt/Rab-GAP domain of gyp1p"/>
    <property type="match status" value="1"/>
</dbReference>
<dbReference type="EMBL" id="CAJNNV010024841">
    <property type="protein sequence ID" value="CAE8610805.1"/>
    <property type="molecule type" value="Genomic_DNA"/>
</dbReference>
<dbReference type="Gene3D" id="1.10.8.270">
    <property type="entry name" value="putative rabgap domain of human tbc1 domain family member 14 like domains"/>
    <property type="match status" value="1"/>
</dbReference>
<comment type="caution">
    <text evidence="3">The sequence shown here is derived from an EMBL/GenBank/DDBJ whole genome shotgun (WGS) entry which is preliminary data.</text>
</comment>
<name>A0A813FFZ0_POLGL</name>
<dbReference type="Gene3D" id="1.10.472.80">
    <property type="entry name" value="Ypt/Rab-GAP domain of gyp1p, domain 3"/>
    <property type="match status" value="1"/>
</dbReference>
<evidence type="ECO:0000313" key="4">
    <source>
        <dbReference type="Proteomes" id="UP000654075"/>
    </source>
</evidence>
<keyword evidence="4" id="KW-1185">Reference proteome</keyword>
<accession>A0A813FFZ0</accession>
<gene>
    <name evidence="3" type="ORF">PGLA1383_LOCUS28616</name>
</gene>
<feature type="domain" description="Rab-GAP TBC" evidence="2">
    <location>
        <begin position="925"/>
        <end position="1122"/>
    </location>
</feature>
<dbReference type="InterPro" id="IPR000195">
    <property type="entry name" value="Rab-GAP-TBC_dom"/>
</dbReference>
<reference evidence="3" key="1">
    <citation type="submission" date="2021-02" db="EMBL/GenBank/DDBJ databases">
        <authorList>
            <person name="Dougan E. K."/>
            <person name="Rhodes N."/>
            <person name="Thang M."/>
            <person name="Chan C."/>
        </authorList>
    </citation>
    <scope>NUCLEOTIDE SEQUENCE</scope>
</reference>
<evidence type="ECO:0000259" key="2">
    <source>
        <dbReference type="PROSITE" id="PS50086"/>
    </source>
</evidence>
<dbReference type="Proteomes" id="UP000654075">
    <property type="component" value="Unassembled WGS sequence"/>
</dbReference>
<dbReference type="GO" id="GO:0031267">
    <property type="term" value="F:small GTPase binding"/>
    <property type="evidence" value="ECO:0007669"/>
    <property type="project" value="TreeGrafter"/>
</dbReference>
<feature type="region of interest" description="Disordered" evidence="1">
    <location>
        <begin position="191"/>
        <end position="294"/>
    </location>
</feature>
<dbReference type="GO" id="GO:0005096">
    <property type="term" value="F:GTPase activator activity"/>
    <property type="evidence" value="ECO:0007669"/>
    <property type="project" value="TreeGrafter"/>
</dbReference>
<dbReference type="InterPro" id="IPR035969">
    <property type="entry name" value="Rab-GAP_TBC_sf"/>
</dbReference>
<dbReference type="InterPro" id="IPR050302">
    <property type="entry name" value="Rab_GAP_TBC_domain"/>
</dbReference>
<feature type="compositionally biased region" description="Low complexity" evidence="1">
    <location>
        <begin position="247"/>
        <end position="256"/>
    </location>
</feature>
<proteinExistence type="predicted"/>
<feature type="compositionally biased region" description="Low complexity" evidence="1">
    <location>
        <begin position="193"/>
        <end position="223"/>
    </location>
</feature>
<dbReference type="AlphaFoldDB" id="A0A813FFZ0"/>
<dbReference type="PANTHER" id="PTHR47219:SF9">
    <property type="entry name" value="GTPASE ACTIVATING PROTEIN AND CENTROSOME-ASSOCIATED, ISOFORM B"/>
    <property type="match status" value="1"/>
</dbReference>
<dbReference type="PROSITE" id="PS50086">
    <property type="entry name" value="TBC_RABGAP"/>
    <property type="match status" value="1"/>
</dbReference>
<sequence>MQKEREDLFEFTRKKALEFRVILQAKVESETARSNSAPQALREELATVSKYRDVADEERSIALRYNELIIFERDKIAFEFSALRYSQAAKEATAYFVGAPRREHDSSESQQFGSVGSNNAGSSAAFCDPSAALPAEVTKPDIVKNQSFSFNKTYQHVTGIDSLNALDGDMNLLSSSIPANVNIGGRASAPYTGGAPSSSSNNHNSGLGASSSNGNNANHGNNNTLRSTNYVGPASTRADRPNGSGSNDPGAPRGNGPNPPTSGNTTNHEQPKDDPTRRPEKKSGRGGGGVARVILSKRNRNFDFRAKAETFKIAPSPLPEHFKDSEQYRQLDNRIGIILYESTTGILKRKLVQASERSDREGYKLKGRQTQLIIYSAYAIETRGQSLYQLGDLTAVKLHRSKPSDATPRDLEEFVLQWDQILDAMKRPSEDVILVLFHKVVSPVLLIPRDINDYDRMTLQDRTYDFLYIAVTRIIDSRRLRRNRERTHGSWSKAHDAAPSVAHSDQVCYDRLEGKSARGFLCGIFYGISLECALYPKINELKAKLRAAAHHEDVLLDKQTGEPPKGSVKACGDSLLEYLEHLAVPRPVVEISHSSIDSGPTCPGNDDYPECPPGNRDMKAEAISLWHMVTHAPAAPTESCWLKGHAPDWEYVSPKDQISKSPAATAADIMTMFFTDGQDQHPKRTPIYMLLRHFRNVEVLTIPTSVENTGITRDEAESEVTSSVRNRIDYIFPTREGEDIDNVAPPTDRDYLFQAADTTQPEPGPRTLMTSVQRQWMMMSRTLIFVLLGYPDSQNLDRNTKGLPVCRTSGFKSLLRSLDQMNGFPSQAELLAFCLEANLSGFPLPSPVRPEENSGDAASDYDEADFEEEASGVQSLEASLEAAASAPSFWEDGEDHIRWERALAGRPVIEMPLEEVLALVRSGAAVPLKHRLVLWPLWIATGNSCTALGSVNVPGSVPLSDEELESLERSVPAEVLRQINLDVSRTLPKWLGAPERAVLRRVLCSLAALQPEVGYCQGLGNIAAVFVVLGFDAATAVAGTRALLTRCCPSYHEPGLPGFRRDAAALAALAQKLLPVDTQRRLAALCIPLEVLATQHLIALASASDWPLCATAQLWDLLLLEGRPALLASFLALLQLYLPEIADVCGSEVQLEPVELFRIHSQQGMARDPAALLQLVQDLLPNLPEALIDQLGQEAAR</sequence>
<dbReference type="PANTHER" id="PTHR47219">
    <property type="entry name" value="RAB GTPASE-ACTIVATING PROTEIN 1-LIKE"/>
    <property type="match status" value="1"/>
</dbReference>
<dbReference type="SMART" id="SM00164">
    <property type="entry name" value="TBC"/>
    <property type="match status" value="1"/>
</dbReference>
<feature type="compositionally biased region" description="Basic and acidic residues" evidence="1">
    <location>
        <begin position="269"/>
        <end position="283"/>
    </location>
</feature>
<evidence type="ECO:0000313" key="3">
    <source>
        <dbReference type="EMBL" id="CAE8610805.1"/>
    </source>
</evidence>
<protein>
    <recommendedName>
        <fullName evidence="2">Rab-GAP TBC domain-containing protein</fullName>
    </recommendedName>
</protein>
<dbReference type="Pfam" id="PF00566">
    <property type="entry name" value="RabGAP-TBC"/>
    <property type="match status" value="1"/>
</dbReference>
<dbReference type="OrthoDB" id="411372at2759"/>
<feature type="region of interest" description="Disordered" evidence="1">
    <location>
        <begin position="844"/>
        <end position="864"/>
    </location>
</feature>